<evidence type="ECO:0000313" key="2">
    <source>
        <dbReference type="Proteomes" id="UP000005561"/>
    </source>
</evidence>
<dbReference type="EMBL" id="ACCL02000012">
    <property type="protein sequence ID" value="EET60249.1"/>
    <property type="molecule type" value="Genomic_DNA"/>
</dbReference>
<organism evidence="1 2">
    <name type="scientific">Marvinbryantia formatexigens DSM 14469</name>
    <dbReference type="NCBI Taxonomy" id="478749"/>
    <lineage>
        <taxon>Bacteria</taxon>
        <taxon>Bacillati</taxon>
        <taxon>Bacillota</taxon>
        <taxon>Clostridia</taxon>
        <taxon>Lachnospirales</taxon>
        <taxon>Lachnospiraceae</taxon>
        <taxon>Marvinbryantia</taxon>
    </lineage>
</organism>
<name>C6LGP9_9FIRM</name>
<protein>
    <submittedName>
        <fullName evidence="1">Uncharacterized protein</fullName>
    </submittedName>
</protein>
<dbReference type="AlphaFoldDB" id="C6LGP9"/>
<comment type="caution">
    <text evidence="1">The sequence shown here is derived from an EMBL/GenBank/DDBJ whole genome shotgun (WGS) entry which is preliminary data.</text>
</comment>
<proteinExistence type="predicted"/>
<accession>C6LGP9</accession>
<dbReference type="Proteomes" id="UP000005561">
    <property type="component" value="Unassembled WGS sequence"/>
</dbReference>
<evidence type="ECO:0000313" key="1">
    <source>
        <dbReference type="EMBL" id="EET60249.1"/>
    </source>
</evidence>
<reference evidence="1" key="1">
    <citation type="submission" date="2009-07" db="EMBL/GenBank/DDBJ databases">
        <authorList>
            <person name="Weinstock G."/>
            <person name="Sodergren E."/>
            <person name="Clifton S."/>
            <person name="Fulton L."/>
            <person name="Fulton B."/>
            <person name="Courtney L."/>
            <person name="Fronick C."/>
            <person name="Harrison M."/>
            <person name="Strong C."/>
            <person name="Farmer C."/>
            <person name="Delahaunty K."/>
            <person name="Markovic C."/>
            <person name="Hall O."/>
            <person name="Minx P."/>
            <person name="Tomlinson C."/>
            <person name="Mitreva M."/>
            <person name="Nelson J."/>
            <person name="Hou S."/>
            <person name="Wollam A."/>
            <person name="Pepin K.H."/>
            <person name="Johnson M."/>
            <person name="Bhonagiri V."/>
            <person name="Nash W.E."/>
            <person name="Warren W."/>
            <person name="Chinwalla A."/>
            <person name="Mardis E.R."/>
            <person name="Wilson R.K."/>
        </authorList>
    </citation>
    <scope>NUCLEOTIDE SEQUENCE [LARGE SCALE GENOMIC DNA]</scope>
    <source>
        <strain evidence="1">DSM 14469</strain>
    </source>
</reference>
<keyword evidence="2" id="KW-1185">Reference proteome</keyword>
<sequence length="52" mass="6353">MLHTLLPACEKRPPDVFYRMTGSKKIRVTLPYNSPQNHYLCKHYMWFLRENQ</sequence>
<gene>
    <name evidence="1" type="ORF">BRYFOR_07809</name>
</gene>